<name>A0A026WYR0_OOCBI</name>
<evidence type="ECO:0000256" key="5">
    <source>
        <dbReference type="ARBA" id="ARBA00022838"/>
    </source>
</evidence>
<evidence type="ECO:0000256" key="1">
    <source>
        <dbReference type="ARBA" id="ARBA00007050"/>
    </source>
</evidence>
<feature type="region of interest" description="Disordered" evidence="12">
    <location>
        <begin position="42"/>
        <end position="68"/>
    </location>
</feature>
<keyword evidence="4 10" id="KW-0498">Mitosis</keyword>
<keyword evidence="16" id="KW-1185">Reference proteome</keyword>
<dbReference type="GO" id="GO:0051301">
    <property type="term" value="P:cell division"/>
    <property type="evidence" value="ECO:0007669"/>
    <property type="project" value="UniProtKB-UniRule"/>
</dbReference>
<keyword evidence="8 10" id="KW-0131">Cell cycle</keyword>
<evidence type="ECO:0000256" key="2">
    <source>
        <dbReference type="ARBA" id="ARBA00022454"/>
    </source>
</evidence>
<evidence type="ECO:0000313" key="17">
    <source>
        <dbReference type="Proteomes" id="UP000279307"/>
    </source>
</evidence>
<comment type="function">
    <text evidence="10">Acts as a component of the essential kinetochore-associated NDC80 complex, which is required for chromosome segregation and spindle checkpoint activity.</text>
</comment>
<evidence type="ECO:0000259" key="13">
    <source>
        <dbReference type="Pfam" id="PF03801"/>
    </source>
</evidence>
<feature type="coiled-coil region" evidence="11">
    <location>
        <begin position="549"/>
        <end position="618"/>
    </location>
</feature>
<protein>
    <recommendedName>
        <fullName evidence="10">Kinetochore protein NDC80</fullName>
    </recommendedName>
</protein>
<dbReference type="EMBL" id="KK107063">
    <property type="protein sequence ID" value="EZA61180.1"/>
    <property type="molecule type" value="Genomic_DNA"/>
</dbReference>
<proteinExistence type="inferred from homology"/>
<keyword evidence="6 11" id="KW-0175">Coiled coil</keyword>
<comment type="similarity">
    <text evidence="1 10">Belongs to the NDC80/HEC1 family.</text>
</comment>
<dbReference type="OMA" id="NKSWLMT"/>
<feature type="compositionally biased region" description="Low complexity" evidence="12">
    <location>
        <begin position="116"/>
        <end position="128"/>
    </location>
</feature>
<evidence type="ECO:0000313" key="16">
    <source>
        <dbReference type="Proteomes" id="UP000053097"/>
    </source>
</evidence>
<keyword evidence="3 10" id="KW-0132">Cell division</keyword>
<dbReference type="AlphaFoldDB" id="A0A026WYR0"/>
<dbReference type="Proteomes" id="UP000053097">
    <property type="component" value="Unassembled WGS sequence"/>
</dbReference>
<dbReference type="Pfam" id="PF03801">
    <property type="entry name" value="Ndc80_HEC"/>
    <property type="match status" value="1"/>
</dbReference>
<organism evidence="14 16">
    <name type="scientific">Ooceraea biroi</name>
    <name type="common">Clonal raider ant</name>
    <name type="synonym">Cerapachys biroi</name>
    <dbReference type="NCBI Taxonomy" id="2015173"/>
    <lineage>
        <taxon>Eukaryota</taxon>
        <taxon>Metazoa</taxon>
        <taxon>Ecdysozoa</taxon>
        <taxon>Arthropoda</taxon>
        <taxon>Hexapoda</taxon>
        <taxon>Insecta</taxon>
        <taxon>Pterygota</taxon>
        <taxon>Neoptera</taxon>
        <taxon>Endopterygota</taxon>
        <taxon>Hymenoptera</taxon>
        <taxon>Apocrita</taxon>
        <taxon>Aculeata</taxon>
        <taxon>Formicoidea</taxon>
        <taxon>Formicidae</taxon>
        <taxon>Dorylinae</taxon>
        <taxon>Ooceraea</taxon>
    </lineage>
</organism>
<dbReference type="GO" id="GO:0005634">
    <property type="term" value="C:nucleus"/>
    <property type="evidence" value="ECO:0007669"/>
    <property type="project" value="UniProtKB-SubCell"/>
</dbReference>
<dbReference type="InterPro" id="IPR005550">
    <property type="entry name" value="Kinetochore_Ndc80"/>
</dbReference>
<evidence type="ECO:0000313" key="14">
    <source>
        <dbReference type="EMBL" id="EZA61180.1"/>
    </source>
</evidence>
<feature type="domain" description="Kinetochore protein Ndc80 CH" evidence="13">
    <location>
        <begin position="117"/>
        <end position="248"/>
    </location>
</feature>
<feature type="region of interest" description="Disordered" evidence="12">
    <location>
        <begin position="106"/>
        <end position="138"/>
    </location>
</feature>
<dbReference type="InterPro" id="IPR055260">
    <property type="entry name" value="Ndc80_CH"/>
</dbReference>
<keyword evidence="9 10" id="KW-0137">Centromere</keyword>
<accession>A0A026WYR0</accession>
<reference evidence="15 17" key="2">
    <citation type="journal article" date="2018" name="Genome Res.">
        <title>The genomic architecture and molecular evolution of ant odorant receptors.</title>
        <authorList>
            <person name="McKenzie S.K."/>
            <person name="Kronauer D.J.C."/>
        </authorList>
    </citation>
    <scope>NUCLEOTIDE SEQUENCE [LARGE SCALE GENOMIC DNA]</scope>
    <source>
        <strain evidence="15">Clonal line C1</strain>
    </source>
</reference>
<gene>
    <name evidence="15" type="ORF">DMN91_005344</name>
    <name evidence="14" type="ORF">X777_08392</name>
</gene>
<evidence type="ECO:0000256" key="10">
    <source>
        <dbReference type="RuleBase" id="RU368072"/>
    </source>
</evidence>
<sequence length="648" mass="74788">MHPNLAGRRSSTNPVRISMFEREDRNLIRTDRRATATLKGAASIETSHIPRPRFRSSSSDRAGSLGRKSSFIKTAGKSLLRQQTMTPVMPERSLIKHNAALTASSSRLHVPLQMNRSSSADRASSSSAKGPRKDTRPLMDKTYQMMLVNKIDDFFRVNQRSAILNSNGSLKPITLKMFVEVSDYLLKFFDAKHELTIANYVEEIPKCAKKLHYPGTITKSCLKTANTMHSWPHVLGWIGWLVEACQMREIAFDTYTLKTLPFMGTDQEGQSSRAEFLALLECYKLWNDEKHEEEADLLERYLQDVLIQQGITEEDIIQARKELEEDTLKLHMMEEENKEVDEKVEQLKRKLVSLQAKEATQLSNIKAKEEYIKEISAEKKQLNADCKTSNDQLQKGNVEYEKLVSTVKNQPMSKAEKENILKKCSEIQNYMHEFDKHLEEYEKELYTLDIKFASFNNNLNKAILAYNKEVFMHIDNAFDINFDELKLPEKGLLNPKIMDTLEEKAALTKTFTNLLAKQCIETQSLIHSDTLELKKLQEKIKSLPDEDHMKQEKSAISKLKADKKKKKADQIKKIDVLKKEIKDIQDAMPDINKIDLEIEEATEKLEAVNRRKVFLEASAKRFFDELYQILNEHRGEVYDLLAKYKDHT</sequence>
<comment type="subunit">
    <text evidence="10">Component of the NDC80 complex.</text>
</comment>
<dbReference type="STRING" id="2015173.A0A026WYR0"/>
<keyword evidence="5 10" id="KW-0995">Kinetochore</keyword>
<evidence type="ECO:0000256" key="9">
    <source>
        <dbReference type="ARBA" id="ARBA00023328"/>
    </source>
</evidence>
<dbReference type="GO" id="GO:0051315">
    <property type="term" value="P:attachment of mitotic spindle microtubules to kinetochore"/>
    <property type="evidence" value="ECO:0007669"/>
    <property type="project" value="UniProtKB-UniRule"/>
</dbReference>
<evidence type="ECO:0000313" key="15">
    <source>
        <dbReference type="EMBL" id="RLU23066.1"/>
    </source>
</evidence>
<evidence type="ECO:0000256" key="3">
    <source>
        <dbReference type="ARBA" id="ARBA00022618"/>
    </source>
</evidence>
<dbReference type="Proteomes" id="UP000279307">
    <property type="component" value="Chromosome 5"/>
</dbReference>
<evidence type="ECO:0000256" key="11">
    <source>
        <dbReference type="SAM" id="Coils"/>
    </source>
</evidence>
<evidence type="ECO:0000256" key="7">
    <source>
        <dbReference type="ARBA" id="ARBA00023242"/>
    </source>
</evidence>
<keyword evidence="2 10" id="KW-0158">Chromosome</keyword>
<evidence type="ECO:0000256" key="12">
    <source>
        <dbReference type="SAM" id="MobiDB-lite"/>
    </source>
</evidence>
<dbReference type="GO" id="GO:0031262">
    <property type="term" value="C:Ndc80 complex"/>
    <property type="evidence" value="ECO:0007669"/>
    <property type="project" value="UniProtKB-UniRule"/>
</dbReference>
<reference evidence="14 16" key="1">
    <citation type="journal article" date="2014" name="Curr. Biol.">
        <title>The genome of the clonal raider ant Cerapachys biroi.</title>
        <authorList>
            <person name="Oxley P.R."/>
            <person name="Ji L."/>
            <person name="Fetter-Pruneda I."/>
            <person name="McKenzie S.K."/>
            <person name="Li C."/>
            <person name="Hu H."/>
            <person name="Zhang G."/>
            <person name="Kronauer D.J."/>
        </authorList>
    </citation>
    <scope>NUCLEOTIDE SEQUENCE [LARGE SCALE GENOMIC DNA]</scope>
</reference>
<comment type="subcellular location">
    <subcellularLocation>
        <location evidence="10">Chromosome</location>
        <location evidence="10">Centromere</location>
        <location evidence="10">Kinetochore</location>
    </subcellularLocation>
    <subcellularLocation>
        <location evidence="10">Nucleus</location>
    </subcellularLocation>
</comment>
<dbReference type="Gene3D" id="1.10.418.30">
    <property type="entry name" value="Ncd80 complex, Ncd80 subunit"/>
    <property type="match status" value="1"/>
</dbReference>
<dbReference type="InterPro" id="IPR038273">
    <property type="entry name" value="Ndc80_sf"/>
</dbReference>
<dbReference type="OrthoDB" id="7459479at2759"/>
<reference evidence="15" key="3">
    <citation type="submission" date="2018-07" db="EMBL/GenBank/DDBJ databases">
        <authorList>
            <person name="Mckenzie S.K."/>
            <person name="Kronauer D.J.C."/>
        </authorList>
    </citation>
    <scope>NUCLEOTIDE SEQUENCE</scope>
    <source>
        <strain evidence="15">Clonal line C1</strain>
    </source>
</reference>
<evidence type="ECO:0000256" key="6">
    <source>
        <dbReference type="ARBA" id="ARBA00023054"/>
    </source>
</evidence>
<keyword evidence="7 10" id="KW-0539">Nucleus</keyword>
<dbReference type="PANTHER" id="PTHR10643">
    <property type="entry name" value="KINETOCHORE PROTEIN NDC80"/>
    <property type="match status" value="1"/>
</dbReference>
<dbReference type="EMBL" id="QOIP01000005">
    <property type="protein sequence ID" value="RLU23066.1"/>
    <property type="molecule type" value="Genomic_DNA"/>
</dbReference>
<feature type="coiled-coil region" evidence="11">
    <location>
        <begin position="316"/>
        <end position="392"/>
    </location>
</feature>
<dbReference type="PANTHER" id="PTHR10643:SF2">
    <property type="entry name" value="KINETOCHORE PROTEIN NDC80 HOMOLOG"/>
    <property type="match status" value="1"/>
</dbReference>
<evidence type="ECO:0000256" key="4">
    <source>
        <dbReference type="ARBA" id="ARBA00022776"/>
    </source>
</evidence>
<evidence type="ECO:0000256" key="8">
    <source>
        <dbReference type="ARBA" id="ARBA00023306"/>
    </source>
</evidence>